<dbReference type="GeneID" id="20085738"/>
<evidence type="ECO:0000313" key="1">
    <source>
        <dbReference type="EMBL" id="ETV98564.1"/>
    </source>
</evidence>
<proteinExistence type="predicted"/>
<dbReference type="RefSeq" id="XP_008872761.1">
    <property type="nucleotide sequence ID" value="XM_008874539.1"/>
</dbReference>
<name>A0A024TX53_9STRA</name>
<accession>A0A024TX53</accession>
<sequence length="223" mass="25075">MHEPLRHHDVHERRFHRHLRVRPRASVVKPNALLHVRPKRPHVAQWISTGVGVASPVGRDHGEDRLGPRRCEMMLLDVVDEGFVEERVQLEQRLRGLHVQQVEGPDGPDHFVEENTPNCVGVAPRPHFDVFRVGKTDERVGCAPNEACIDVSGIQEAIPYALRRQSTCPQPPLADGVVQGNGKRCKHGADRHGAVKRDLLVVVPRNGVPRDVLVRPKGHFRLD</sequence>
<reference evidence="1" key="1">
    <citation type="submission" date="2013-12" db="EMBL/GenBank/DDBJ databases">
        <title>The Genome Sequence of Aphanomyces invadans NJM9701.</title>
        <authorList>
            <consortium name="The Broad Institute Genomics Platform"/>
            <person name="Russ C."/>
            <person name="Tyler B."/>
            <person name="van West P."/>
            <person name="Dieguez-Uribeondo J."/>
            <person name="Young S.K."/>
            <person name="Zeng Q."/>
            <person name="Gargeya S."/>
            <person name="Fitzgerald M."/>
            <person name="Abouelleil A."/>
            <person name="Alvarado L."/>
            <person name="Chapman S.B."/>
            <person name="Gainer-Dewar J."/>
            <person name="Goldberg J."/>
            <person name="Griggs A."/>
            <person name="Gujja S."/>
            <person name="Hansen M."/>
            <person name="Howarth C."/>
            <person name="Imamovic A."/>
            <person name="Ireland A."/>
            <person name="Larimer J."/>
            <person name="McCowan C."/>
            <person name="Murphy C."/>
            <person name="Pearson M."/>
            <person name="Poon T.W."/>
            <person name="Priest M."/>
            <person name="Roberts A."/>
            <person name="Saif S."/>
            <person name="Shea T."/>
            <person name="Sykes S."/>
            <person name="Wortman J."/>
            <person name="Nusbaum C."/>
            <person name="Birren B."/>
        </authorList>
    </citation>
    <scope>NUCLEOTIDE SEQUENCE [LARGE SCALE GENOMIC DNA]</scope>
    <source>
        <strain evidence="1">NJM9701</strain>
    </source>
</reference>
<dbReference type="VEuPathDB" id="FungiDB:H310_08688"/>
<gene>
    <name evidence="1" type="ORF">H310_08688</name>
</gene>
<organism evidence="1">
    <name type="scientific">Aphanomyces invadans</name>
    <dbReference type="NCBI Taxonomy" id="157072"/>
    <lineage>
        <taxon>Eukaryota</taxon>
        <taxon>Sar</taxon>
        <taxon>Stramenopiles</taxon>
        <taxon>Oomycota</taxon>
        <taxon>Saprolegniomycetes</taxon>
        <taxon>Saprolegniales</taxon>
        <taxon>Verrucalvaceae</taxon>
        <taxon>Aphanomyces</taxon>
    </lineage>
</organism>
<protein>
    <submittedName>
        <fullName evidence="1">Uncharacterized protein</fullName>
    </submittedName>
</protein>
<dbReference type="EMBL" id="KI913969">
    <property type="protein sequence ID" value="ETV98564.1"/>
    <property type="molecule type" value="Genomic_DNA"/>
</dbReference>
<dbReference type="AlphaFoldDB" id="A0A024TX53"/>